<dbReference type="Gene3D" id="1.10.10.10">
    <property type="entry name" value="Winged helix-like DNA-binding domain superfamily/Winged helix DNA-binding domain"/>
    <property type="match status" value="1"/>
</dbReference>
<dbReference type="PANTHER" id="PTHR33164:SF57">
    <property type="entry name" value="MARR-FAMILY TRANSCRIPTIONAL REGULATOR"/>
    <property type="match status" value="1"/>
</dbReference>
<reference evidence="5" key="2">
    <citation type="submission" date="2021-04" db="EMBL/GenBank/DDBJ databases">
        <authorList>
            <person name="Gilroy R."/>
        </authorList>
    </citation>
    <scope>NUCLEOTIDE SEQUENCE</scope>
    <source>
        <strain evidence="5">CHK192-9172</strain>
    </source>
</reference>
<dbReference type="PROSITE" id="PS50995">
    <property type="entry name" value="HTH_MARR_2"/>
    <property type="match status" value="1"/>
</dbReference>
<dbReference type="InterPro" id="IPR000835">
    <property type="entry name" value="HTH_MarR-typ"/>
</dbReference>
<evidence type="ECO:0000313" key="6">
    <source>
        <dbReference type="Proteomes" id="UP000824024"/>
    </source>
</evidence>
<name>A0A9D2D187_9FIRM</name>
<protein>
    <submittedName>
        <fullName evidence="5">MarR family transcriptional regulator</fullName>
    </submittedName>
</protein>
<dbReference type="InterPro" id="IPR036390">
    <property type="entry name" value="WH_DNA-bd_sf"/>
</dbReference>
<dbReference type="GO" id="GO:0003677">
    <property type="term" value="F:DNA binding"/>
    <property type="evidence" value="ECO:0007669"/>
    <property type="project" value="UniProtKB-KW"/>
</dbReference>
<reference evidence="5" key="1">
    <citation type="journal article" date="2021" name="PeerJ">
        <title>Extensive microbial diversity within the chicken gut microbiome revealed by metagenomics and culture.</title>
        <authorList>
            <person name="Gilroy R."/>
            <person name="Ravi A."/>
            <person name="Getino M."/>
            <person name="Pursley I."/>
            <person name="Horton D.L."/>
            <person name="Alikhan N.F."/>
            <person name="Baker D."/>
            <person name="Gharbi K."/>
            <person name="Hall N."/>
            <person name="Watson M."/>
            <person name="Adriaenssens E.M."/>
            <person name="Foster-Nyarko E."/>
            <person name="Jarju S."/>
            <person name="Secka A."/>
            <person name="Antonio M."/>
            <person name="Oren A."/>
            <person name="Chaudhuri R.R."/>
            <person name="La Ragione R."/>
            <person name="Hildebrand F."/>
            <person name="Pallen M.J."/>
        </authorList>
    </citation>
    <scope>NUCLEOTIDE SEQUENCE</scope>
    <source>
        <strain evidence="5">CHK192-9172</strain>
    </source>
</reference>
<dbReference type="SMART" id="SM00347">
    <property type="entry name" value="HTH_MARR"/>
    <property type="match status" value="1"/>
</dbReference>
<evidence type="ECO:0000256" key="2">
    <source>
        <dbReference type="ARBA" id="ARBA00023125"/>
    </source>
</evidence>
<sequence>MDEKNMELLEVFRMFHKLNFSVLLQNMTQSEFVTMKQIQSCSREDPRGRAGISDIVKNMKSLPSAVSRTLKSLEEKEWICRTVDKSNRRNTYVELTEEGAKEIQAATGQVAAFMNRILQQVDPEDMEKLTKFLRELYEIFRDGLEDAKHSG</sequence>
<keyword evidence="2" id="KW-0238">DNA-binding</keyword>
<dbReference type="Proteomes" id="UP000824024">
    <property type="component" value="Unassembled WGS sequence"/>
</dbReference>
<proteinExistence type="predicted"/>
<dbReference type="Pfam" id="PF01047">
    <property type="entry name" value="MarR"/>
    <property type="match status" value="1"/>
</dbReference>
<dbReference type="PRINTS" id="PR00598">
    <property type="entry name" value="HTHMARR"/>
</dbReference>
<dbReference type="PROSITE" id="PS01117">
    <property type="entry name" value="HTH_MARR_1"/>
    <property type="match status" value="1"/>
</dbReference>
<dbReference type="InterPro" id="IPR023187">
    <property type="entry name" value="Tscrpt_reg_MarR-type_CS"/>
</dbReference>
<feature type="domain" description="HTH marR-type" evidence="4">
    <location>
        <begin position="1"/>
        <end position="138"/>
    </location>
</feature>
<evidence type="ECO:0000256" key="3">
    <source>
        <dbReference type="ARBA" id="ARBA00023163"/>
    </source>
</evidence>
<gene>
    <name evidence="5" type="ORF">IAA08_02165</name>
</gene>
<evidence type="ECO:0000256" key="1">
    <source>
        <dbReference type="ARBA" id="ARBA00023015"/>
    </source>
</evidence>
<dbReference type="EMBL" id="DXCH01000058">
    <property type="protein sequence ID" value="HIZ06723.1"/>
    <property type="molecule type" value="Genomic_DNA"/>
</dbReference>
<dbReference type="GO" id="GO:0006950">
    <property type="term" value="P:response to stress"/>
    <property type="evidence" value="ECO:0007669"/>
    <property type="project" value="TreeGrafter"/>
</dbReference>
<dbReference type="SUPFAM" id="SSF46785">
    <property type="entry name" value="Winged helix' DNA-binding domain"/>
    <property type="match status" value="1"/>
</dbReference>
<keyword evidence="3" id="KW-0804">Transcription</keyword>
<dbReference type="AlphaFoldDB" id="A0A9D2D187"/>
<comment type="caution">
    <text evidence="5">The sequence shown here is derived from an EMBL/GenBank/DDBJ whole genome shotgun (WGS) entry which is preliminary data.</text>
</comment>
<keyword evidence="1" id="KW-0805">Transcription regulation</keyword>
<evidence type="ECO:0000259" key="4">
    <source>
        <dbReference type="PROSITE" id="PS50995"/>
    </source>
</evidence>
<dbReference type="InterPro" id="IPR036388">
    <property type="entry name" value="WH-like_DNA-bd_sf"/>
</dbReference>
<dbReference type="GO" id="GO:0003700">
    <property type="term" value="F:DNA-binding transcription factor activity"/>
    <property type="evidence" value="ECO:0007669"/>
    <property type="project" value="InterPro"/>
</dbReference>
<evidence type="ECO:0000313" key="5">
    <source>
        <dbReference type="EMBL" id="HIZ06723.1"/>
    </source>
</evidence>
<accession>A0A9D2D187</accession>
<organism evidence="5 6">
    <name type="scientific">Candidatus Eubacterium avistercoris</name>
    <dbReference type="NCBI Taxonomy" id="2838567"/>
    <lineage>
        <taxon>Bacteria</taxon>
        <taxon>Bacillati</taxon>
        <taxon>Bacillota</taxon>
        <taxon>Clostridia</taxon>
        <taxon>Eubacteriales</taxon>
        <taxon>Eubacteriaceae</taxon>
        <taxon>Eubacterium</taxon>
    </lineage>
</organism>
<dbReference type="PANTHER" id="PTHR33164">
    <property type="entry name" value="TRANSCRIPTIONAL REGULATOR, MARR FAMILY"/>
    <property type="match status" value="1"/>
</dbReference>
<dbReference type="InterPro" id="IPR039422">
    <property type="entry name" value="MarR/SlyA-like"/>
</dbReference>